<dbReference type="Proteomes" id="UP000494363">
    <property type="component" value="Unassembled WGS sequence"/>
</dbReference>
<dbReference type="InterPro" id="IPR009409">
    <property type="entry name" value="DUF1059"/>
</dbReference>
<proteinExistence type="predicted"/>
<evidence type="ECO:0008006" key="3">
    <source>
        <dbReference type="Google" id="ProtNLM"/>
    </source>
</evidence>
<evidence type="ECO:0000313" key="1">
    <source>
        <dbReference type="EMBL" id="CAB3759526.1"/>
    </source>
</evidence>
<evidence type="ECO:0000313" key="2">
    <source>
        <dbReference type="Proteomes" id="UP000494363"/>
    </source>
</evidence>
<name>A0A6J5E2K6_9BURK</name>
<sequence length="70" mass="7666">MSRVYIDCREYPSDIACSVALCADSEGELLEAAVQHAVTVHKHADSPELRSQLKTMFHAGTPPAEMQHNA</sequence>
<dbReference type="RefSeq" id="WP_175227792.1">
    <property type="nucleotide sequence ID" value="NZ_CADIKH010000015.1"/>
</dbReference>
<reference evidence="1 2" key="1">
    <citation type="submission" date="2020-04" db="EMBL/GenBank/DDBJ databases">
        <authorList>
            <person name="De Canck E."/>
        </authorList>
    </citation>
    <scope>NUCLEOTIDE SEQUENCE [LARGE SCALE GENOMIC DNA]</scope>
    <source>
        <strain evidence="1 2">LMG 29542</strain>
    </source>
</reference>
<gene>
    <name evidence="1" type="ORF">LMG29542_03606</name>
</gene>
<dbReference type="AlphaFoldDB" id="A0A6J5E2K6"/>
<dbReference type="EMBL" id="CADIKH010000015">
    <property type="protein sequence ID" value="CAB3759526.1"/>
    <property type="molecule type" value="Genomic_DNA"/>
</dbReference>
<keyword evidence="2" id="KW-1185">Reference proteome</keyword>
<protein>
    <recommendedName>
        <fullName evidence="3">DUF1059 domain-containing protein</fullName>
    </recommendedName>
</protein>
<accession>A0A6J5E2K6</accession>
<organism evidence="1 2">
    <name type="scientific">Paraburkholderia humisilvae</name>
    <dbReference type="NCBI Taxonomy" id="627669"/>
    <lineage>
        <taxon>Bacteria</taxon>
        <taxon>Pseudomonadati</taxon>
        <taxon>Pseudomonadota</taxon>
        <taxon>Betaproteobacteria</taxon>
        <taxon>Burkholderiales</taxon>
        <taxon>Burkholderiaceae</taxon>
        <taxon>Paraburkholderia</taxon>
    </lineage>
</organism>
<dbReference type="Pfam" id="PF06348">
    <property type="entry name" value="DUF1059"/>
    <property type="match status" value="1"/>
</dbReference>